<evidence type="ECO:0000313" key="5">
    <source>
        <dbReference type="EMBL" id="MFG6273612.1"/>
    </source>
</evidence>
<dbReference type="SUPFAM" id="SSF52540">
    <property type="entry name" value="P-loop containing nucleoside triphosphate hydrolases"/>
    <property type="match status" value="1"/>
</dbReference>
<sequence>MSEWTYHSGMPVQPFVNTMLTQAVQMGASDIHIEPMDKQVRVRFRIDGILQTVGHLETTLLPQVSARIKVMSHMDIANTRLPMDGRCVWKGNHHILDVRVSTMPTVRGEKIVLRLFTDHQPFCLDELIPYMPSRQLLRQIVHGSQGLFLICGPTGSGKTTTLYALLRELDSPEISIATLEDPVELRVDGFCQSQIHEKGGLAFQNGLRALLRQDPDILVIGEIRDAETAGIALQAALTGHRVFSTLHTARAVDVPLRLLDMGLEPFLVAEALSGMASQRLARYRTKDGYHGRFCLCEVVHSGAALRQAVQKRSERKKLLEAASQDQAVFMKECISHALREGLTDKPEICRVYDEGEDDDY</sequence>
<comment type="similarity">
    <text evidence="1">Belongs to the GSP E family.</text>
</comment>
<proteinExistence type="inferred from homology"/>
<keyword evidence="6" id="KW-1185">Reference proteome</keyword>
<dbReference type="InterPro" id="IPR027417">
    <property type="entry name" value="P-loop_NTPase"/>
</dbReference>
<dbReference type="EMBL" id="JBIEKR010000008">
    <property type="protein sequence ID" value="MFG6273612.1"/>
    <property type="molecule type" value="Genomic_DNA"/>
</dbReference>
<dbReference type="InterPro" id="IPR003593">
    <property type="entry name" value="AAA+_ATPase"/>
</dbReference>
<keyword evidence="3" id="KW-0067">ATP-binding</keyword>
<dbReference type="Proteomes" id="UP001605989">
    <property type="component" value="Unassembled WGS sequence"/>
</dbReference>
<accession>A0ABW7DRG4</accession>
<dbReference type="Pfam" id="PF00437">
    <property type="entry name" value="T2SSE"/>
    <property type="match status" value="1"/>
</dbReference>
<dbReference type="SMART" id="SM00382">
    <property type="entry name" value="AAA"/>
    <property type="match status" value="1"/>
</dbReference>
<name>A0ABW7DRG4_9FIRM</name>
<dbReference type="Gene3D" id="3.40.50.300">
    <property type="entry name" value="P-loop containing nucleotide triphosphate hydrolases"/>
    <property type="match status" value="1"/>
</dbReference>
<dbReference type="InterPro" id="IPR001482">
    <property type="entry name" value="T2SS/T4SS_dom"/>
</dbReference>
<dbReference type="PANTHER" id="PTHR30258">
    <property type="entry name" value="TYPE II SECRETION SYSTEM PROTEIN GSPE-RELATED"/>
    <property type="match status" value="1"/>
</dbReference>
<evidence type="ECO:0000256" key="3">
    <source>
        <dbReference type="ARBA" id="ARBA00022840"/>
    </source>
</evidence>
<reference evidence="5 6" key="1">
    <citation type="submission" date="2024-10" db="EMBL/GenBank/DDBJ databases">
        <authorList>
            <person name="Sang B.-I."/>
            <person name="Prabhaharan D."/>
        </authorList>
    </citation>
    <scope>NUCLEOTIDE SEQUENCE [LARGE SCALE GENOMIC DNA]</scope>
    <source>
        <strain evidence="5 6">MH</strain>
    </source>
</reference>
<protein>
    <submittedName>
        <fullName evidence="5">GspE/PulE family protein</fullName>
    </submittedName>
</protein>
<evidence type="ECO:0000259" key="4">
    <source>
        <dbReference type="PROSITE" id="PS00662"/>
    </source>
</evidence>
<dbReference type="Gene3D" id="3.30.450.90">
    <property type="match status" value="1"/>
</dbReference>
<feature type="domain" description="Bacterial type II secretion system protein E" evidence="4">
    <location>
        <begin position="211"/>
        <end position="225"/>
    </location>
</feature>
<dbReference type="RefSeq" id="WP_257536584.1">
    <property type="nucleotide sequence ID" value="NZ_CP011940.1"/>
</dbReference>
<dbReference type="PROSITE" id="PS00662">
    <property type="entry name" value="T2SP_E"/>
    <property type="match status" value="1"/>
</dbReference>
<dbReference type="PANTHER" id="PTHR30258:SF2">
    <property type="entry name" value="COMG OPERON PROTEIN 1"/>
    <property type="match status" value="1"/>
</dbReference>
<evidence type="ECO:0000313" key="6">
    <source>
        <dbReference type="Proteomes" id="UP001605989"/>
    </source>
</evidence>
<comment type="caution">
    <text evidence="5">The sequence shown here is derived from an EMBL/GenBank/DDBJ whole genome shotgun (WGS) entry which is preliminary data.</text>
</comment>
<evidence type="ECO:0000256" key="2">
    <source>
        <dbReference type="ARBA" id="ARBA00022741"/>
    </source>
</evidence>
<gene>
    <name evidence="5" type="ORF">ACGTZG_10455</name>
</gene>
<dbReference type="CDD" id="cd01129">
    <property type="entry name" value="PulE-GspE-like"/>
    <property type="match status" value="1"/>
</dbReference>
<keyword evidence="2" id="KW-0547">Nucleotide-binding</keyword>
<organism evidence="5 6">
    <name type="scientific">Megasphaera hexanoica</name>
    <dbReference type="NCBI Taxonomy" id="1675036"/>
    <lineage>
        <taxon>Bacteria</taxon>
        <taxon>Bacillati</taxon>
        <taxon>Bacillota</taxon>
        <taxon>Negativicutes</taxon>
        <taxon>Veillonellales</taxon>
        <taxon>Veillonellaceae</taxon>
        <taxon>Megasphaera</taxon>
    </lineage>
</organism>
<evidence type="ECO:0000256" key="1">
    <source>
        <dbReference type="ARBA" id="ARBA00006611"/>
    </source>
</evidence>